<proteinExistence type="inferred from homology"/>
<organism evidence="5 6">
    <name type="scientific">Thermanaerothrix solaris</name>
    <dbReference type="NCBI Taxonomy" id="3058434"/>
    <lineage>
        <taxon>Bacteria</taxon>
        <taxon>Bacillati</taxon>
        <taxon>Chloroflexota</taxon>
        <taxon>Anaerolineae</taxon>
        <taxon>Anaerolineales</taxon>
        <taxon>Anaerolineaceae</taxon>
        <taxon>Thermanaerothrix</taxon>
    </lineage>
</organism>
<dbReference type="NCBIfam" id="TIGR00928">
    <property type="entry name" value="purB"/>
    <property type="match status" value="1"/>
</dbReference>
<dbReference type="PANTHER" id="PTHR43172">
    <property type="entry name" value="ADENYLOSUCCINATE LYASE"/>
    <property type="match status" value="1"/>
</dbReference>
<dbReference type="Proteomes" id="UP001254165">
    <property type="component" value="Unassembled WGS sequence"/>
</dbReference>
<dbReference type="InterPro" id="IPR020557">
    <property type="entry name" value="Fumarate_lyase_CS"/>
</dbReference>
<dbReference type="InterPro" id="IPR004769">
    <property type="entry name" value="Pur_lyase"/>
</dbReference>
<evidence type="ECO:0000259" key="4">
    <source>
        <dbReference type="SMART" id="SM00998"/>
    </source>
</evidence>
<name>A0ABU3NKF1_9CHLR</name>
<sequence>MNLAPISYQSPFSWRYGSPEMRTLWSEHTKRQLWRRIWVALAEAEAEFGLISPEQVQDLREHQNAIDLQRALEIEHEIQHDLMAELKTFAEQCSLGGKVLHLGATSMDIEDNAEALRLRQGLGLLLEKLSSLLAIFADKIEHYADLPIIGYTHLQPAEPITLGYRLSLYAQDLLEDYQTLSELQGKIRGKGFKGAVGSAASYAELIGAENLERFESLLSHKLNLPFYPITSQTYPRKQDFVILSALASLGATLYKFAFDLRLLQNPLIGEWREPFGTTQVGSSAMPFKRNPIRAERINSLARLLATYPSIAWQNAAHSLLERTLDDSANRRLILPEAFLVTDELLMTTLTILKGLEVDETAIRRNLSNYLPFAAMERVLINLVKKGADRQAMHEHLRQHALMAWRALQQGQPNPLPQTLSQDEILLNFLATDEILEIFKNTTQYLGTCVERALALAQRIRQLINS</sequence>
<dbReference type="SMART" id="SM00998">
    <property type="entry name" value="ADSL_C"/>
    <property type="match status" value="1"/>
</dbReference>
<evidence type="ECO:0000256" key="1">
    <source>
        <dbReference type="ARBA" id="ARBA00023239"/>
    </source>
</evidence>
<dbReference type="PANTHER" id="PTHR43172:SF1">
    <property type="entry name" value="ADENYLOSUCCINATE LYASE"/>
    <property type="match status" value="1"/>
</dbReference>
<evidence type="ECO:0000313" key="5">
    <source>
        <dbReference type="EMBL" id="MDT8897267.1"/>
    </source>
</evidence>
<dbReference type="EMBL" id="JAUHMF010000001">
    <property type="protein sequence ID" value="MDT8897267.1"/>
    <property type="molecule type" value="Genomic_DNA"/>
</dbReference>
<evidence type="ECO:0000313" key="6">
    <source>
        <dbReference type="Proteomes" id="UP001254165"/>
    </source>
</evidence>
<accession>A0ABU3NKF1</accession>
<dbReference type="Gene3D" id="1.10.40.30">
    <property type="entry name" value="Fumarase/aspartase (C-terminal domain)"/>
    <property type="match status" value="1"/>
</dbReference>
<dbReference type="RefSeq" id="WP_315623920.1">
    <property type="nucleotide sequence ID" value="NZ_JAUHMF010000001.1"/>
</dbReference>
<keyword evidence="1 3" id="KW-0456">Lyase</keyword>
<dbReference type="InterPro" id="IPR000362">
    <property type="entry name" value="Fumarate_lyase_fam"/>
</dbReference>
<comment type="similarity">
    <text evidence="3">Belongs to the lyase 1 family. Adenylosuccinate lyase subfamily.</text>
</comment>
<keyword evidence="6" id="KW-1185">Reference proteome</keyword>
<evidence type="ECO:0000256" key="2">
    <source>
        <dbReference type="NCBIfam" id="TIGR00928"/>
    </source>
</evidence>
<dbReference type="SUPFAM" id="SSF48557">
    <property type="entry name" value="L-aspartase-like"/>
    <property type="match status" value="1"/>
</dbReference>
<dbReference type="InterPro" id="IPR019468">
    <property type="entry name" value="AdenyloSucc_lyase_C"/>
</dbReference>
<dbReference type="Pfam" id="PF10397">
    <property type="entry name" value="ADSL_C"/>
    <property type="match status" value="1"/>
</dbReference>
<dbReference type="PRINTS" id="PR00145">
    <property type="entry name" value="ARGSUCLYASE"/>
</dbReference>
<comment type="catalytic activity">
    <reaction evidence="3">
        <text>(2S)-2-[5-amino-1-(5-phospho-beta-D-ribosyl)imidazole-4-carboxamido]succinate = 5-amino-1-(5-phospho-beta-D-ribosyl)imidazole-4-carboxamide + fumarate</text>
        <dbReference type="Rhea" id="RHEA:23920"/>
        <dbReference type="ChEBI" id="CHEBI:29806"/>
        <dbReference type="ChEBI" id="CHEBI:58443"/>
        <dbReference type="ChEBI" id="CHEBI:58475"/>
        <dbReference type="EC" id="4.3.2.2"/>
    </reaction>
</comment>
<reference evidence="5 6" key="1">
    <citation type="submission" date="2023-07" db="EMBL/GenBank/DDBJ databases">
        <title>Novel species of Thermanaerothrix with wide hydrolytic capabilities.</title>
        <authorList>
            <person name="Zayulina K.S."/>
            <person name="Podosokorskaya O.A."/>
            <person name="Elcheninov A.G."/>
        </authorList>
    </citation>
    <scope>NUCLEOTIDE SEQUENCE [LARGE SCALE GENOMIC DNA]</scope>
    <source>
        <strain evidence="5 6">4228-RoL</strain>
    </source>
</reference>
<comment type="caution">
    <text evidence="5">The sequence shown here is derived from an EMBL/GenBank/DDBJ whole genome shotgun (WGS) entry which is preliminary data.</text>
</comment>
<dbReference type="PRINTS" id="PR00149">
    <property type="entry name" value="FUMRATELYASE"/>
</dbReference>
<dbReference type="Gene3D" id="1.10.275.60">
    <property type="match status" value="1"/>
</dbReference>
<dbReference type="InterPro" id="IPR022761">
    <property type="entry name" value="Fumarate_lyase_N"/>
</dbReference>
<dbReference type="Gene3D" id="1.20.200.10">
    <property type="entry name" value="Fumarase/aspartase (Central domain)"/>
    <property type="match status" value="1"/>
</dbReference>
<dbReference type="Pfam" id="PF00206">
    <property type="entry name" value="Lyase_1"/>
    <property type="match status" value="1"/>
</dbReference>
<dbReference type="PROSITE" id="PS00163">
    <property type="entry name" value="FUMARATE_LYASES"/>
    <property type="match status" value="1"/>
</dbReference>
<feature type="domain" description="Adenylosuccinate lyase C-terminal" evidence="4">
    <location>
        <begin position="370"/>
        <end position="453"/>
    </location>
</feature>
<protein>
    <recommendedName>
        <fullName evidence="2 3">Adenylosuccinate lyase</fullName>
        <shortName evidence="3">ASL</shortName>
        <ecNumber evidence="2 3">4.3.2.2</ecNumber>
    </recommendedName>
    <alternativeName>
        <fullName evidence="3">Adenylosuccinase</fullName>
    </alternativeName>
</protein>
<comment type="pathway">
    <text evidence="3">Purine metabolism; AMP biosynthesis via de novo pathway; AMP from IMP: step 2/2.</text>
</comment>
<dbReference type="EC" id="4.3.2.2" evidence="2 3"/>
<gene>
    <name evidence="5" type="primary">purB</name>
    <name evidence="5" type="ORF">QYE77_03240</name>
</gene>
<comment type="pathway">
    <text evidence="3">Purine metabolism; IMP biosynthesis via de novo pathway; 5-amino-1-(5-phospho-D-ribosyl)imidazole-4-carboxamide from 5-amino-1-(5-phospho-D-ribosyl)imidazole-4-carboxylate: step 2/2.</text>
</comment>
<comment type="catalytic activity">
    <reaction evidence="3">
        <text>N(6)-(1,2-dicarboxyethyl)-AMP = fumarate + AMP</text>
        <dbReference type="Rhea" id="RHEA:16853"/>
        <dbReference type="ChEBI" id="CHEBI:29806"/>
        <dbReference type="ChEBI" id="CHEBI:57567"/>
        <dbReference type="ChEBI" id="CHEBI:456215"/>
        <dbReference type="EC" id="4.3.2.2"/>
    </reaction>
</comment>
<keyword evidence="3" id="KW-0658">Purine biosynthesis</keyword>
<evidence type="ECO:0000256" key="3">
    <source>
        <dbReference type="RuleBase" id="RU361172"/>
    </source>
</evidence>
<dbReference type="GO" id="GO:0016829">
    <property type="term" value="F:lyase activity"/>
    <property type="evidence" value="ECO:0007669"/>
    <property type="project" value="UniProtKB-KW"/>
</dbReference>
<dbReference type="InterPro" id="IPR008948">
    <property type="entry name" value="L-Aspartase-like"/>
</dbReference>